<gene>
    <name evidence="8" type="ORF">ZIOFF_016875</name>
</gene>
<accession>A0A8J5H2W5</accession>
<feature type="compositionally biased region" description="Low complexity" evidence="7">
    <location>
        <begin position="234"/>
        <end position="245"/>
    </location>
</feature>
<dbReference type="PRINTS" id="PR00616">
    <property type="entry name" value="CCAATSUBUNTB"/>
</dbReference>
<feature type="region of interest" description="Disordered" evidence="7">
    <location>
        <begin position="221"/>
        <end position="257"/>
    </location>
</feature>
<keyword evidence="10" id="KW-1185">Reference proteome</keyword>
<dbReference type="PROSITE" id="PS51152">
    <property type="entry name" value="NFYA_HAP2_2"/>
    <property type="match status" value="1"/>
</dbReference>
<dbReference type="EMBL" id="JACMSC010000005">
    <property type="protein sequence ID" value="KAG6519847.1"/>
    <property type="molecule type" value="Genomic_DNA"/>
</dbReference>
<keyword evidence="2 6" id="KW-0805">Transcription regulation</keyword>
<comment type="function">
    <text evidence="6">Component of the sequence-specific heterotrimeric transcription factor (NF-Y) which specifically recognizes a 5'-CCAAT-3' box motif found in the promoters of its target genes.</text>
</comment>
<evidence type="ECO:0000313" key="9">
    <source>
        <dbReference type="EMBL" id="WLQ69687.1"/>
    </source>
</evidence>
<keyword evidence="5 6" id="KW-0539">Nucleus</keyword>
<evidence type="ECO:0000256" key="3">
    <source>
        <dbReference type="ARBA" id="ARBA00023125"/>
    </source>
</evidence>
<dbReference type="AlphaFoldDB" id="A0A8J5H2W5"/>
<dbReference type="Pfam" id="PF02045">
    <property type="entry name" value="CBFB_NFYA"/>
    <property type="match status" value="1"/>
</dbReference>
<comment type="subcellular location">
    <subcellularLocation>
        <location evidence="1 6">Nucleus</location>
    </subcellularLocation>
</comment>
<keyword evidence="3 6" id="KW-0238">DNA-binding</keyword>
<evidence type="ECO:0000256" key="2">
    <source>
        <dbReference type="ARBA" id="ARBA00023015"/>
    </source>
</evidence>
<dbReference type="EMBL" id="OQ909779">
    <property type="protein sequence ID" value="WLQ69687.1"/>
    <property type="molecule type" value="mRNA"/>
</dbReference>
<dbReference type="GO" id="GO:0003700">
    <property type="term" value="F:DNA-binding transcription factor activity"/>
    <property type="evidence" value="ECO:0007669"/>
    <property type="project" value="UniProtKB-UniRule"/>
</dbReference>
<evidence type="ECO:0000313" key="10">
    <source>
        <dbReference type="Proteomes" id="UP000734854"/>
    </source>
</evidence>
<evidence type="ECO:0000256" key="4">
    <source>
        <dbReference type="ARBA" id="ARBA00023163"/>
    </source>
</evidence>
<sequence length="338" mass="37223">MQTSPFFKDYGIDQQQTFHATLVPWLVRSQPPWLEPLNLPKSLNVGHINGEDQVPAVPGRMNHFVDPRQGSGLGLEIPQKDDHIAARFSVFPAVKDSVREQKTQQYFVPFPLQSSLPENPSQFDEGLGLSMVCPTHPCPDQFYGLYSAYGAQTMHGRMLLPMDVSIEGPIFVNAKQFNAILRRRRARAKAAKENKLAKARKPYLHESRHLHAMRRVRGCGGRFLNTKKDGNLEGNNPNPKGKTPPLSATAAVTSPSSEILQSDSLNLNSASGGSHITGSEVSSVYAQEDVEQYHIHGHLRPSIFQSLSNMMDGVHEGDNITHGKWGAAADGCCGLLKV</sequence>
<comment type="subunit">
    <text evidence="6">Heterotrimer.</text>
</comment>
<evidence type="ECO:0000256" key="5">
    <source>
        <dbReference type="ARBA" id="ARBA00023242"/>
    </source>
</evidence>
<protein>
    <recommendedName>
        <fullName evidence="6">Nuclear transcription factor Y subunit</fullName>
    </recommendedName>
</protein>
<dbReference type="InterPro" id="IPR001289">
    <property type="entry name" value="NFYA"/>
</dbReference>
<dbReference type="SMART" id="SM00521">
    <property type="entry name" value="CBF"/>
    <property type="match status" value="1"/>
</dbReference>
<keyword evidence="4 6" id="KW-0804">Transcription</keyword>
<dbReference type="GO" id="GO:0003677">
    <property type="term" value="F:DNA binding"/>
    <property type="evidence" value="ECO:0007669"/>
    <property type="project" value="UniProtKB-KW"/>
</dbReference>
<name>A0A8J5H2W5_ZINOF</name>
<proteinExistence type="evidence at transcript level"/>
<dbReference type="PANTHER" id="PTHR12632">
    <property type="entry name" value="TRANSCRIPTION FACTOR NF-Y ALPHA-RELATED"/>
    <property type="match status" value="1"/>
</dbReference>
<evidence type="ECO:0000256" key="7">
    <source>
        <dbReference type="SAM" id="MobiDB-lite"/>
    </source>
</evidence>
<reference evidence="8 10" key="1">
    <citation type="submission" date="2020-08" db="EMBL/GenBank/DDBJ databases">
        <title>Plant Genome Project.</title>
        <authorList>
            <person name="Zhang R.-G."/>
        </authorList>
    </citation>
    <scope>NUCLEOTIDE SEQUENCE [LARGE SCALE GENOMIC DNA]</scope>
    <source>
        <tissue evidence="8">Rhizome</tissue>
    </source>
</reference>
<evidence type="ECO:0000256" key="6">
    <source>
        <dbReference type="RuleBase" id="RU367155"/>
    </source>
</evidence>
<reference evidence="9" key="2">
    <citation type="submission" date="2023-04" db="EMBL/GenBank/DDBJ databases">
        <authorList>
            <person name="Xing H.-T."/>
            <person name="Li H.-L."/>
        </authorList>
    </citation>
    <scope>NUCLEOTIDE SEQUENCE</scope>
    <source>
        <strain evidence="9">Maker00039428</strain>
    </source>
</reference>
<dbReference type="Proteomes" id="UP000734854">
    <property type="component" value="Unassembled WGS sequence"/>
</dbReference>
<evidence type="ECO:0000313" key="8">
    <source>
        <dbReference type="EMBL" id="KAG6519847.1"/>
    </source>
</evidence>
<dbReference type="GO" id="GO:0005634">
    <property type="term" value="C:nucleus"/>
    <property type="evidence" value="ECO:0007669"/>
    <property type="project" value="UniProtKB-SubCell"/>
</dbReference>
<dbReference type="Gene3D" id="6.10.250.2430">
    <property type="match status" value="1"/>
</dbReference>
<organism evidence="8 10">
    <name type="scientific">Zingiber officinale</name>
    <name type="common">Ginger</name>
    <name type="synonym">Amomum zingiber</name>
    <dbReference type="NCBI Taxonomy" id="94328"/>
    <lineage>
        <taxon>Eukaryota</taxon>
        <taxon>Viridiplantae</taxon>
        <taxon>Streptophyta</taxon>
        <taxon>Embryophyta</taxon>
        <taxon>Tracheophyta</taxon>
        <taxon>Spermatophyta</taxon>
        <taxon>Magnoliopsida</taxon>
        <taxon>Liliopsida</taxon>
        <taxon>Zingiberales</taxon>
        <taxon>Zingiberaceae</taxon>
        <taxon>Zingiber</taxon>
    </lineage>
</organism>
<comment type="similarity">
    <text evidence="6">Belongs to the NFYA/HAP2 subunit family.</text>
</comment>
<evidence type="ECO:0000256" key="1">
    <source>
        <dbReference type="ARBA" id="ARBA00004123"/>
    </source>
</evidence>